<evidence type="ECO:0000313" key="3">
    <source>
        <dbReference type="Proteomes" id="UP000595140"/>
    </source>
</evidence>
<protein>
    <submittedName>
        <fullName evidence="2">Uncharacterized protein</fullName>
    </submittedName>
</protein>
<gene>
    <name evidence="2" type="ORF">CCAM_LOCUS35694</name>
</gene>
<evidence type="ECO:0000256" key="1">
    <source>
        <dbReference type="SAM" id="MobiDB-lite"/>
    </source>
</evidence>
<dbReference type="EMBL" id="OOIL02005063">
    <property type="protein sequence ID" value="VFQ93918.1"/>
    <property type="molecule type" value="Genomic_DNA"/>
</dbReference>
<feature type="compositionally biased region" description="Basic residues" evidence="1">
    <location>
        <begin position="309"/>
        <end position="322"/>
    </location>
</feature>
<dbReference type="AlphaFoldDB" id="A0A484N0Z1"/>
<proteinExistence type="predicted"/>
<sequence>MASDFRVQPHSGKSGNCGDWYPIEEQTQQVVSISKSLLCWESESPLTSNFFEGDLEQLSNERGVWQEHSCSKLLFAMDISVFECQTNSKEDTPFFLVGKEASGADSRALGPKLLTARPRNEVLIGSPSKLSPEAPSFIPISYNPFGVLDSNEDVNLKEPLETHANNFGESIEKFNCSSTQRVLKLNALEDAPPVNDEPALYTHSEGETTVFIDSILQPIRINTSRCSKVSMQLPKLNKGKSTFSPSHMVTRSRAKLISAGRKEHPIKGVDTSEDEFTVEGIRSAFKESCPTIKERKIQLKAPPLEPHTKLSKKQKRKAKLKLKQAQAMEMTNLALDAKYTLDKTDFEDEYDFSN</sequence>
<feature type="region of interest" description="Disordered" evidence="1">
    <location>
        <begin position="302"/>
        <end position="322"/>
    </location>
</feature>
<dbReference type="Proteomes" id="UP000595140">
    <property type="component" value="Unassembled WGS sequence"/>
</dbReference>
<name>A0A484N0Z1_9ASTE</name>
<reference evidence="2 3" key="1">
    <citation type="submission" date="2018-04" db="EMBL/GenBank/DDBJ databases">
        <authorList>
            <person name="Vogel A."/>
        </authorList>
    </citation>
    <scope>NUCLEOTIDE SEQUENCE [LARGE SCALE GENOMIC DNA]</scope>
</reference>
<organism evidence="2 3">
    <name type="scientific">Cuscuta campestris</name>
    <dbReference type="NCBI Taxonomy" id="132261"/>
    <lineage>
        <taxon>Eukaryota</taxon>
        <taxon>Viridiplantae</taxon>
        <taxon>Streptophyta</taxon>
        <taxon>Embryophyta</taxon>
        <taxon>Tracheophyta</taxon>
        <taxon>Spermatophyta</taxon>
        <taxon>Magnoliopsida</taxon>
        <taxon>eudicotyledons</taxon>
        <taxon>Gunneridae</taxon>
        <taxon>Pentapetalae</taxon>
        <taxon>asterids</taxon>
        <taxon>lamiids</taxon>
        <taxon>Solanales</taxon>
        <taxon>Convolvulaceae</taxon>
        <taxon>Cuscuteae</taxon>
        <taxon>Cuscuta</taxon>
        <taxon>Cuscuta subgen. Grammica</taxon>
        <taxon>Cuscuta sect. Cleistogrammica</taxon>
    </lineage>
</organism>
<accession>A0A484N0Z1</accession>
<evidence type="ECO:0000313" key="2">
    <source>
        <dbReference type="EMBL" id="VFQ93918.1"/>
    </source>
</evidence>
<keyword evidence="3" id="KW-1185">Reference proteome</keyword>